<dbReference type="GO" id="GO:0006260">
    <property type="term" value="P:DNA replication"/>
    <property type="evidence" value="ECO:0007669"/>
    <property type="project" value="UniProtKB-KW"/>
</dbReference>
<feature type="domain" description="Calcineurin-like phosphoesterase" evidence="8">
    <location>
        <begin position="1"/>
        <end position="231"/>
    </location>
</feature>
<dbReference type="InterPro" id="IPR004843">
    <property type="entry name" value="Calcineurin-like_PHP"/>
</dbReference>
<dbReference type="PANTHER" id="PTHR30337:SF0">
    <property type="entry name" value="NUCLEASE SBCCD SUBUNIT D"/>
    <property type="match status" value="1"/>
</dbReference>
<sequence>MKFLHTADWHIGRTINGFSLLEEQKYAFEQIKEIAKNENVDALIIAGDLYDRSIPSVEAVTTFNEMLTDLVINEKIPVYAISGNHDGAKRLNFGRDFFADSNFYLSTNIEEAMKPIETEDTQYFLLPFIDPSDARVYYKNVVGEDDELVKSYTKISDAVMRIVSDIRDNFVEGKKHVLVTHFAVSKKGEESDDELKQLMLSETSSTVGGLATLTHDIFKDFDYVALGHIHTHEASPSESVVYSGSPVIFNSKEAKLSTQKGIYIVDDTDGKINKKFINLKVEKPFYVLNEDFETLTSKDFYKKYSGQNAWYSIQLKDYDRKAMEGINIRARLEDIYGTDIVELSFEERYQDIKNQSQNKPTSVGQTAPEVTINNFYEEMTGQKPSDFQEKVIEDILIDIRKER</sequence>
<dbReference type="InterPro" id="IPR050535">
    <property type="entry name" value="DNA_Repair-Maintenance_Comp"/>
</dbReference>
<dbReference type="Gene3D" id="3.60.21.10">
    <property type="match status" value="1"/>
</dbReference>
<dbReference type="EMBL" id="MKIR01000023">
    <property type="protein sequence ID" value="OFI48872.1"/>
    <property type="molecule type" value="Genomic_DNA"/>
</dbReference>
<organism evidence="9 10">
    <name type="scientific">Floricoccus tropicus</name>
    <dbReference type="NCBI Taxonomy" id="1859473"/>
    <lineage>
        <taxon>Bacteria</taxon>
        <taxon>Bacillati</taxon>
        <taxon>Bacillota</taxon>
        <taxon>Bacilli</taxon>
        <taxon>Lactobacillales</taxon>
        <taxon>Streptococcaceae</taxon>
        <taxon>Floricoccus</taxon>
    </lineage>
</organism>
<dbReference type="NCBIfam" id="TIGR00619">
    <property type="entry name" value="sbcd"/>
    <property type="match status" value="1"/>
</dbReference>
<dbReference type="CDD" id="cd00840">
    <property type="entry name" value="MPP_Mre11_N"/>
    <property type="match status" value="1"/>
</dbReference>
<keyword evidence="10" id="KW-1185">Reference proteome</keyword>
<comment type="caution">
    <text evidence="9">The sequence shown here is derived from an EMBL/GenBank/DDBJ whole genome shotgun (WGS) entry which is preliminary data.</text>
</comment>
<evidence type="ECO:0000256" key="3">
    <source>
        <dbReference type="ARBA" id="ARBA00013365"/>
    </source>
</evidence>
<evidence type="ECO:0000259" key="8">
    <source>
        <dbReference type="Pfam" id="PF00149"/>
    </source>
</evidence>
<reference evidence="10" key="1">
    <citation type="submission" date="2016-09" db="EMBL/GenBank/DDBJ databases">
        <title>Draft genome sequence of a novel species of the family Streptococcaceae isolated from flowers.</title>
        <authorList>
            <person name="Chuah L.-O."/>
            <person name="Yap K.-P."/>
            <person name="Thong K.L."/>
            <person name="Liong M.T."/>
            <person name="Ahmad R."/>
            <person name="Rusul G."/>
        </authorList>
    </citation>
    <scope>NUCLEOTIDE SEQUENCE [LARGE SCALE GENOMIC DNA]</scope>
    <source>
        <strain evidence="10">DF1</strain>
    </source>
</reference>
<comment type="function">
    <text evidence="7">SbcCD cleaves DNA hairpin structures. These structures can inhibit DNA replication and are intermediates in certain DNA recombination reactions. The complex acts as a 3'-&gt;5' double strand exonuclease that can open hairpins. It also has a 5' single-strand endonuclease activity.</text>
</comment>
<dbReference type="GO" id="GO:0006310">
    <property type="term" value="P:DNA recombination"/>
    <property type="evidence" value="ECO:0007669"/>
    <property type="project" value="UniProtKB-KW"/>
</dbReference>
<evidence type="ECO:0000313" key="10">
    <source>
        <dbReference type="Proteomes" id="UP000178622"/>
    </source>
</evidence>
<evidence type="ECO:0000256" key="6">
    <source>
        <dbReference type="ARBA" id="ARBA00022839"/>
    </source>
</evidence>
<evidence type="ECO:0000256" key="7">
    <source>
        <dbReference type="RuleBase" id="RU363069"/>
    </source>
</evidence>
<proteinExistence type="inferred from homology"/>
<comment type="subunit">
    <text evidence="2 7">Heterodimer of SbcC and SbcD.</text>
</comment>
<protein>
    <recommendedName>
        <fullName evidence="3 7">Nuclease SbcCD subunit D</fullName>
    </recommendedName>
</protein>
<dbReference type="InterPro" id="IPR004593">
    <property type="entry name" value="SbcD"/>
</dbReference>
<dbReference type="AlphaFoldDB" id="A0A1E8GKU2"/>
<evidence type="ECO:0000256" key="5">
    <source>
        <dbReference type="ARBA" id="ARBA00022801"/>
    </source>
</evidence>
<dbReference type="InterPro" id="IPR029052">
    <property type="entry name" value="Metallo-depent_PP-like"/>
</dbReference>
<evidence type="ECO:0000256" key="2">
    <source>
        <dbReference type="ARBA" id="ARBA00011322"/>
    </source>
</evidence>
<dbReference type="STRING" id="1859473.BG261_05660"/>
<dbReference type="InterPro" id="IPR041796">
    <property type="entry name" value="Mre11_N"/>
</dbReference>
<name>A0A1E8GKU2_9LACT</name>
<keyword evidence="7" id="KW-0255">Endonuclease</keyword>
<evidence type="ECO:0000313" key="9">
    <source>
        <dbReference type="EMBL" id="OFI48872.1"/>
    </source>
</evidence>
<dbReference type="RefSeq" id="WP_070792805.1">
    <property type="nucleotide sequence ID" value="NZ_MKIR01000023.1"/>
</dbReference>
<dbReference type="SUPFAM" id="SSF56300">
    <property type="entry name" value="Metallo-dependent phosphatases"/>
    <property type="match status" value="1"/>
</dbReference>
<keyword evidence="4 7" id="KW-0540">Nuclease</keyword>
<keyword evidence="7" id="KW-0233">DNA recombination</keyword>
<evidence type="ECO:0000256" key="4">
    <source>
        <dbReference type="ARBA" id="ARBA00022722"/>
    </source>
</evidence>
<dbReference type="PANTHER" id="PTHR30337">
    <property type="entry name" value="COMPONENT OF ATP-DEPENDENT DSDNA EXONUCLEASE"/>
    <property type="match status" value="1"/>
</dbReference>
<keyword evidence="5 7" id="KW-0378">Hydrolase</keyword>
<keyword evidence="7" id="KW-0235">DNA replication</keyword>
<dbReference type="Proteomes" id="UP000178622">
    <property type="component" value="Unassembled WGS sequence"/>
</dbReference>
<dbReference type="GO" id="GO:0008408">
    <property type="term" value="F:3'-5' exonuclease activity"/>
    <property type="evidence" value="ECO:0007669"/>
    <property type="project" value="InterPro"/>
</dbReference>
<dbReference type="OrthoDB" id="9773856at2"/>
<keyword evidence="6 7" id="KW-0269">Exonuclease</keyword>
<dbReference type="GO" id="GO:0004519">
    <property type="term" value="F:endonuclease activity"/>
    <property type="evidence" value="ECO:0007669"/>
    <property type="project" value="UniProtKB-KW"/>
</dbReference>
<evidence type="ECO:0000256" key="1">
    <source>
        <dbReference type="ARBA" id="ARBA00010555"/>
    </source>
</evidence>
<accession>A0A1E8GKU2</accession>
<dbReference type="Pfam" id="PF00149">
    <property type="entry name" value="Metallophos"/>
    <property type="match status" value="1"/>
</dbReference>
<comment type="similarity">
    <text evidence="1 7">Belongs to the SbcD family.</text>
</comment>
<gene>
    <name evidence="7" type="primary">sbcD</name>
    <name evidence="9" type="ORF">BG261_05660</name>
</gene>